<evidence type="ECO:0000313" key="3">
    <source>
        <dbReference type="Proteomes" id="UP000011602"/>
    </source>
</evidence>
<dbReference type="eggNOG" id="arCOG11851">
    <property type="taxonomic scope" value="Archaea"/>
</dbReference>
<comment type="caution">
    <text evidence="2">The sequence shown here is derived from an EMBL/GenBank/DDBJ whole genome shotgun (WGS) entry which is preliminary data.</text>
</comment>
<protein>
    <submittedName>
        <fullName evidence="2">Uncharacterized protein</fullName>
    </submittedName>
</protein>
<dbReference type="RefSeq" id="WP_007260381.1">
    <property type="nucleotide sequence ID" value="NZ_AOHZ01000075.1"/>
</dbReference>
<name>L9WSN4_9EURY</name>
<dbReference type="EMBL" id="AOHZ01000075">
    <property type="protein sequence ID" value="ELY52484.1"/>
    <property type="molecule type" value="Genomic_DNA"/>
</dbReference>
<dbReference type="Proteomes" id="UP000011602">
    <property type="component" value="Unassembled WGS sequence"/>
</dbReference>
<evidence type="ECO:0000256" key="1">
    <source>
        <dbReference type="SAM" id="MobiDB-lite"/>
    </source>
</evidence>
<proteinExistence type="predicted"/>
<reference evidence="2 3" key="1">
    <citation type="journal article" date="2014" name="PLoS Genet.">
        <title>Phylogenetically driven sequencing of extremely halophilic archaea reveals strategies for static and dynamic osmo-response.</title>
        <authorList>
            <person name="Becker E.A."/>
            <person name="Seitzer P.M."/>
            <person name="Tritt A."/>
            <person name="Larsen D."/>
            <person name="Krusor M."/>
            <person name="Yao A.I."/>
            <person name="Wu D."/>
            <person name="Madern D."/>
            <person name="Eisen J.A."/>
            <person name="Darling A.E."/>
            <person name="Facciotti M.T."/>
        </authorList>
    </citation>
    <scope>NUCLEOTIDE SEQUENCE [LARGE SCALE GENOMIC DNA]</scope>
    <source>
        <strain evidence="2 3">JCM 12255</strain>
    </source>
</reference>
<gene>
    <name evidence="2" type="ORF">C493_15585</name>
</gene>
<evidence type="ECO:0000313" key="2">
    <source>
        <dbReference type="EMBL" id="ELY52484.1"/>
    </source>
</evidence>
<dbReference type="OrthoDB" id="206185at2157"/>
<sequence length="104" mass="11877">MANRPPTPSIQSSPVQTTDERVLATTSQLARRVETLLDCRLDERVFEELLLELDRGDYVEWVTVTRNGEYVWDLTDSPDRIAETVADVVVDRLVDWLDGDRSAN</sequence>
<feature type="region of interest" description="Disordered" evidence="1">
    <location>
        <begin position="1"/>
        <end position="21"/>
    </location>
</feature>
<organism evidence="2 3">
    <name type="scientific">Natronolimnohabitans innermongolicus JCM 12255</name>
    <dbReference type="NCBI Taxonomy" id="1227499"/>
    <lineage>
        <taxon>Archaea</taxon>
        <taxon>Methanobacteriati</taxon>
        <taxon>Methanobacteriota</taxon>
        <taxon>Stenosarchaea group</taxon>
        <taxon>Halobacteria</taxon>
        <taxon>Halobacteriales</taxon>
        <taxon>Natrialbaceae</taxon>
        <taxon>Natronolimnohabitans</taxon>
    </lineage>
</organism>
<dbReference type="AlphaFoldDB" id="L9WSN4"/>
<dbReference type="PATRIC" id="fig|1227499.3.peg.3192"/>
<accession>L9WSN4</accession>
<keyword evidence="3" id="KW-1185">Reference proteome</keyword>